<dbReference type="EMBL" id="WWCX01000004">
    <property type="protein sequence ID" value="MYM93261.1"/>
    <property type="molecule type" value="Genomic_DNA"/>
</dbReference>
<accession>A0A845GH33</accession>
<dbReference type="RefSeq" id="WP_161082506.1">
    <property type="nucleotide sequence ID" value="NZ_WWCX01000004.1"/>
</dbReference>
<proteinExistence type="predicted"/>
<organism evidence="1 2">
    <name type="scientific">Duganella vulcania</name>
    <dbReference type="NCBI Taxonomy" id="2692166"/>
    <lineage>
        <taxon>Bacteria</taxon>
        <taxon>Pseudomonadati</taxon>
        <taxon>Pseudomonadota</taxon>
        <taxon>Betaproteobacteria</taxon>
        <taxon>Burkholderiales</taxon>
        <taxon>Oxalobacteraceae</taxon>
        <taxon>Telluria group</taxon>
        <taxon>Duganella</taxon>
    </lineage>
</organism>
<evidence type="ECO:0000313" key="2">
    <source>
        <dbReference type="Proteomes" id="UP000447355"/>
    </source>
</evidence>
<reference evidence="1" key="1">
    <citation type="submission" date="2019-12" db="EMBL/GenBank/DDBJ databases">
        <title>Novel species isolated from a subtropical stream in China.</title>
        <authorList>
            <person name="Lu H."/>
        </authorList>
    </citation>
    <scope>NUCLEOTIDE SEQUENCE [LARGE SCALE GENOMIC DNA]</scope>
    <source>
        <strain evidence="1">FT81W</strain>
    </source>
</reference>
<sequence length="93" mass="10523">MDSKPNKQAEAFAALTAEDRARLERLAALAQLSPEQLWPDVWRYGFDDVEEGILADLEADEYFKHNAGIDNAEVMAEARQLIAIHGKRKRRIG</sequence>
<name>A0A845GH33_9BURK</name>
<comment type="caution">
    <text evidence="1">The sequence shown here is derived from an EMBL/GenBank/DDBJ whole genome shotgun (WGS) entry which is preliminary data.</text>
</comment>
<dbReference type="Proteomes" id="UP000447355">
    <property type="component" value="Unassembled WGS sequence"/>
</dbReference>
<dbReference type="AlphaFoldDB" id="A0A845GH33"/>
<protein>
    <submittedName>
        <fullName evidence="1">Uncharacterized protein</fullName>
    </submittedName>
</protein>
<gene>
    <name evidence="1" type="ORF">GTP90_05250</name>
</gene>
<evidence type="ECO:0000313" key="1">
    <source>
        <dbReference type="EMBL" id="MYM93261.1"/>
    </source>
</evidence>